<protein>
    <submittedName>
        <fullName evidence="1">Uncharacterized protein</fullName>
    </submittedName>
</protein>
<sequence length="155" mass="18445">MPNSEQWCRVVLYIFTNKDKDITDNIMKPCNDPIFFIDMYNVGRGFVGKKSDHETPYIKHSNFINIWRIVDDNLQKINKIGLLFDTETYLIQWNFELALKDTVQEESLFYYWKGDKATKGFSPLPEEIENQNPIVERISQWSEPAFIFPYVPLFF</sequence>
<gene>
    <name evidence="1" type="ORF">NQ317_015463</name>
</gene>
<comment type="caution">
    <text evidence="1">The sequence shown here is derived from an EMBL/GenBank/DDBJ whole genome shotgun (WGS) entry which is preliminary data.</text>
</comment>
<organism evidence="1 2">
    <name type="scientific">Molorchus minor</name>
    <dbReference type="NCBI Taxonomy" id="1323400"/>
    <lineage>
        <taxon>Eukaryota</taxon>
        <taxon>Metazoa</taxon>
        <taxon>Ecdysozoa</taxon>
        <taxon>Arthropoda</taxon>
        <taxon>Hexapoda</taxon>
        <taxon>Insecta</taxon>
        <taxon>Pterygota</taxon>
        <taxon>Neoptera</taxon>
        <taxon>Endopterygota</taxon>
        <taxon>Coleoptera</taxon>
        <taxon>Polyphaga</taxon>
        <taxon>Cucujiformia</taxon>
        <taxon>Chrysomeloidea</taxon>
        <taxon>Cerambycidae</taxon>
        <taxon>Lamiinae</taxon>
        <taxon>Monochamini</taxon>
        <taxon>Molorchus</taxon>
    </lineage>
</organism>
<keyword evidence="2" id="KW-1185">Reference proteome</keyword>
<evidence type="ECO:0000313" key="1">
    <source>
        <dbReference type="EMBL" id="KAJ8981329.1"/>
    </source>
</evidence>
<dbReference type="Gene3D" id="3.40.20.10">
    <property type="entry name" value="Severin"/>
    <property type="match status" value="1"/>
</dbReference>
<evidence type="ECO:0000313" key="2">
    <source>
        <dbReference type="Proteomes" id="UP001162164"/>
    </source>
</evidence>
<accession>A0ABQ9JTV6</accession>
<dbReference type="Proteomes" id="UP001162164">
    <property type="component" value="Unassembled WGS sequence"/>
</dbReference>
<dbReference type="EMBL" id="JAPWTJ010000190">
    <property type="protein sequence ID" value="KAJ8981329.1"/>
    <property type="molecule type" value="Genomic_DNA"/>
</dbReference>
<dbReference type="InterPro" id="IPR029006">
    <property type="entry name" value="ADF-H/Gelsolin-like_dom_sf"/>
</dbReference>
<proteinExistence type="predicted"/>
<name>A0ABQ9JTV6_9CUCU</name>
<reference evidence="1" key="1">
    <citation type="journal article" date="2023" name="Insect Mol. Biol.">
        <title>Genome sequencing provides insights into the evolution of gene families encoding plant cell wall-degrading enzymes in longhorned beetles.</title>
        <authorList>
            <person name="Shin N.R."/>
            <person name="Okamura Y."/>
            <person name="Kirsch R."/>
            <person name="Pauchet Y."/>
        </authorList>
    </citation>
    <scope>NUCLEOTIDE SEQUENCE</scope>
    <source>
        <strain evidence="1">MMC_N1</strain>
    </source>
</reference>